<dbReference type="AlphaFoldDB" id="A0AA88Y9J4"/>
<dbReference type="PANTHER" id="PTHR18945">
    <property type="entry name" value="NEUROTRANSMITTER GATED ION CHANNEL"/>
    <property type="match status" value="1"/>
</dbReference>
<dbReference type="PRINTS" id="PR00252">
    <property type="entry name" value="NRIONCHANNEL"/>
</dbReference>
<dbReference type="Gene3D" id="2.70.170.10">
    <property type="entry name" value="Neurotransmitter-gated ion-channel ligand-binding domain"/>
    <property type="match status" value="1"/>
</dbReference>
<evidence type="ECO:0000256" key="5">
    <source>
        <dbReference type="RuleBase" id="RU000687"/>
    </source>
</evidence>
<name>A0AA88Y9J4_PINIB</name>
<feature type="signal peptide" evidence="5">
    <location>
        <begin position="1"/>
        <end position="23"/>
    </location>
</feature>
<evidence type="ECO:0000256" key="2">
    <source>
        <dbReference type="ARBA" id="ARBA00022692"/>
    </source>
</evidence>
<keyword evidence="4 5" id="KW-0472">Membrane</keyword>
<evidence type="ECO:0000256" key="1">
    <source>
        <dbReference type="ARBA" id="ARBA00004141"/>
    </source>
</evidence>
<feature type="transmembrane region" description="Helical" evidence="5">
    <location>
        <begin position="263"/>
        <end position="280"/>
    </location>
</feature>
<reference evidence="8" key="1">
    <citation type="submission" date="2019-08" db="EMBL/GenBank/DDBJ databases">
        <title>The improved chromosome-level genome for the pearl oyster Pinctada fucata martensii using PacBio sequencing and Hi-C.</title>
        <authorList>
            <person name="Zheng Z."/>
        </authorList>
    </citation>
    <scope>NUCLEOTIDE SEQUENCE</scope>
    <source>
        <strain evidence="8">ZZ-2019</strain>
        <tissue evidence="8">Adductor muscle</tissue>
    </source>
</reference>
<feature type="transmembrane region" description="Helical" evidence="5">
    <location>
        <begin position="386"/>
        <end position="404"/>
    </location>
</feature>
<comment type="similarity">
    <text evidence="5">Belongs to the ligand-gated ion channel (TC 1.A.9) family.</text>
</comment>
<evidence type="ECO:0000259" key="6">
    <source>
        <dbReference type="Pfam" id="PF02931"/>
    </source>
</evidence>
<evidence type="ECO:0000256" key="3">
    <source>
        <dbReference type="ARBA" id="ARBA00022989"/>
    </source>
</evidence>
<dbReference type="GO" id="GO:0004888">
    <property type="term" value="F:transmembrane signaling receptor activity"/>
    <property type="evidence" value="ECO:0007669"/>
    <property type="project" value="InterPro"/>
</dbReference>
<dbReference type="GO" id="GO:0005230">
    <property type="term" value="F:extracellular ligand-gated monoatomic ion channel activity"/>
    <property type="evidence" value="ECO:0007669"/>
    <property type="project" value="InterPro"/>
</dbReference>
<comment type="caution">
    <text evidence="8">The sequence shown here is derived from an EMBL/GenBank/DDBJ whole genome shotgun (WGS) entry which is preliminary data.</text>
</comment>
<keyword evidence="2 5" id="KW-0812">Transmembrane</keyword>
<keyword evidence="5" id="KW-0406">Ion transport</keyword>
<comment type="subcellular location">
    <subcellularLocation>
        <location evidence="1">Membrane</location>
        <topology evidence="1">Multi-pass membrane protein</topology>
    </subcellularLocation>
</comment>
<protein>
    <submittedName>
        <fullName evidence="8">Uncharacterized protein</fullName>
    </submittedName>
</protein>
<dbReference type="InterPro" id="IPR036734">
    <property type="entry name" value="Neur_chan_lig-bd_sf"/>
</dbReference>
<keyword evidence="5" id="KW-0813">Transport</keyword>
<dbReference type="Gene3D" id="1.20.58.390">
    <property type="entry name" value="Neurotransmitter-gated ion-channel transmembrane domain"/>
    <property type="match status" value="1"/>
</dbReference>
<keyword evidence="3 5" id="KW-1133">Transmembrane helix</keyword>
<feature type="transmembrane region" description="Helical" evidence="5">
    <location>
        <begin position="292"/>
        <end position="319"/>
    </location>
</feature>
<evidence type="ECO:0000256" key="4">
    <source>
        <dbReference type="ARBA" id="ARBA00023136"/>
    </source>
</evidence>
<dbReference type="InterPro" id="IPR006201">
    <property type="entry name" value="Neur_channel"/>
</dbReference>
<dbReference type="InterPro" id="IPR036719">
    <property type="entry name" value="Neuro-gated_channel_TM_sf"/>
</dbReference>
<dbReference type="Pfam" id="PF02932">
    <property type="entry name" value="Neur_chan_memb"/>
    <property type="match status" value="1"/>
</dbReference>
<dbReference type="FunFam" id="2.70.170.10:FF:000028">
    <property type="entry name" value="AcetylCholine Receptor"/>
    <property type="match status" value="1"/>
</dbReference>
<dbReference type="EMBL" id="VSWD01000007">
    <property type="protein sequence ID" value="KAK3098020.1"/>
    <property type="molecule type" value="Genomic_DNA"/>
</dbReference>
<feature type="chain" id="PRO_5041515579" evidence="5">
    <location>
        <begin position="24"/>
        <end position="407"/>
    </location>
</feature>
<feature type="domain" description="Neurotransmitter-gated ion-channel ligand-binding" evidence="6">
    <location>
        <begin position="30"/>
        <end position="229"/>
    </location>
</feature>
<dbReference type="Proteomes" id="UP001186944">
    <property type="component" value="Unassembled WGS sequence"/>
</dbReference>
<dbReference type="InterPro" id="IPR038050">
    <property type="entry name" value="Neuro_actylchol_rec"/>
</dbReference>
<dbReference type="PROSITE" id="PS00236">
    <property type="entry name" value="NEUROTR_ION_CHANNEL"/>
    <property type="match status" value="1"/>
</dbReference>
<dbReference type="GO" id="GO:0016020">
    <property type="term" value="C:membrane"/>
    <property type="evidence" value="ECO:0007669"/>
    <property type="project" value="UniProtKB-SubCell"/>
</dbReference>
<keyword evidence="5" id="KW-0732">Signal</keyword>
<organism evidence="8 9">
    <name type="scientific">Pinctada imbricata</name>
    <name type="common">Atlantic pearl-oyster</name>
    <name type="synonym">Pinctada martensii</name>
    <dbReference type="NCBI Taxonomy" id="66713"/>
    <lineage>
        <taxon>Eukaryota</taxon>
        <taxon>Metazoa</taxon>
        <taxon>Spiralia</taxon>
        <taxon>Lophotrochozoa</taxon>
        <taxon>Mollusca</taxon>
        <taxon>Bivalvia</taxon>
        <taxon>Autobranchia</taxon>
        <taxon>Pteriomorphia</taxon>
        <taxon>Pterioida</taxon>
        <taxon>Pterioidea</taxon>
        <taxon>Pteriidae</taxon>
        <taxon>Pinctada</taxon>
    </lineage>
</organism>
<dbReference type="SUPFAM" id="SSF90112">
    <property type="entry name" value="Neurotransmitter-gated ion-channel transmembrane pore"/>
    <property type="match status" value="1"/>
</dbReference>
<feature type="domain" description="Neurotransmitter-gated ion-channel transmembrane" evidence="7">
    <location>
        <begin position="237"/>
        <end position="338"/>
    </location>
</feature>
<keyword evidence="5" id="KW-0407">Ion channel</keyword>
<dbReference type="InterPro" id="IPR018000">
    <property type="entry name" value="Neurotransmitter_ion_chnl_CS"/>
</dbReference>
<dbReference type="InterPro" id="IPR006029">
    <property type="entry name" value="Neurotrans-gated_channel_TM"/>
</dbReference>
<feature type="transmembrane region" description="Helical" evidence="5">
    <location>
        <begin position="231"/>
        <end position="256"/>
    </location>
</feature>
<keyword evidence="9" id="KW-1185">Reference proteome</keyword>
<evidence type="ECO:0000313" key="8">
    <source>
        <dbReference type="EMBL" id="KAK3098020.1"/>
    </source>
</evidence>
<sequence>MTMGIQNLLMLVIISHCYSRVLSATLAEADSLYSTIMSGYNKYVRPAQDTFYPVDVNVTFQIVTIKELDEVNGKLSVVGFFIVSWSDSRITWDPVANNHIYLMEFPESEIWTPEVTLVNSYDKLTSMKKGFRVAQFLYDGTATWYPGDVMSVSCGLDVTKYPYDTQNCKLELTTWGYPKTQIALNSPSEDVSLELYTEHSIWNLLEIKAIERENPDLTFIDINIKLQRRSLFASINIILPMLFMVLLNVLVFILPVESGERTSYAITVLLSLAVFLTLVGDKLPESSKPMSIMSYFLLADLILSTVICFFTIVGLNIYFRDETEQPVPNWAKKLACKCNFKKCKKKSTAVQEIKVQSSPTPEQYDEDNEMEEITWKMIASALDKTVMVLCILIVIGLKVTYFMLVMF</sequence>
<dbReference type="Pfam" id="PF02931">
    <property type="entry name" value="Neur_chan_LBD"/>
    <property type="match status" value="1"/>
</dbReference>
<evidence type="ECO:0000313" key="9">
    <source>
        <dbReference type="Proteomes" id="UP001186944"/>
    </source>
</evidence>
<dbReference type="InterPro" id="IPR006202">
    <property type="entry name" value="Neur_chan_lig-bd"/>
</dbReference>
<evidence type="ECO:0000259" key="7">
    <source>
        <dbReference type="Pfam" id="PF02932"/>
    </source>
</evidence>
<dbReference type="SUPFAM" id="SSF63712">
    <property type="entry name" value="Nicotinic receptor ligand binding domain-like"/>
    <property type="match status" value="1"/>
</dbReference>
<dbReference type="CDD" id="cd19051">
    <property type="entry name" value="LGIC_TM_cation"/>
    <property type="match status" value="1"/>
</dbReference>
<gene>
    <name evidence="8" type="ORF">FSP39_015384</name>
</gene>
<accession>A0AA88Y9J4</accession>
<proteinExistence type="inferred from homology"/>
<dbReference type="CDD" id="cd18989">
    <property type="entry name" value="LGIC_ECD_cation"/>
    <property type="match status" value="1"/>
</dbReference>